<organism evidence="2 3">
    <name type="scientific">Candidatus Giovannonibacteria bacterium RIFCSPHIGHO2_02_43_13</name>
    <dbReference type="NCBI Taxonomy" id="1798330"/>
    <lineage>
        <taxon>Bacteria</taxon>
        <taxon>Candidatus Giovannoniibacteriota</taxon>
    </lineage>
</organism>
<evidence type="ECO:0000256" key="1">
    <source>
        <dbReference type="SAM" id="Phobius"/>
    </source>
</evidence>
<evidence type="ECO:0000313" key="3">
    <source>
        <dbReference type="Proteomes" id="UP000178425"/>
    </source>
</evidence>
<protein>
    <submittedName>
        <fullName evidence="2">Uncharacterized protein</fullName>
    </submittedName>
</protein>
<evidence type="ECO:0000313" key="2">
    <source>
        <dbReference type="EMBL" id="OGF78213.1"/>
    </source>
</evidence>
<dbReference type="Proteomes" id="UP000178425">
    <property type="component" value="Unassembled WGS sequence"/>
</dbReference>
<reference evidence="2 3" key="1">
    <citation type="journal article" date="2016" name="Nat. Commun.">
        <title>Thousands of microbial genomes shed light on interconnected biogeochemical processes in an aquifer system.</title>
        <authorList>
            <person name="Anantharaman K."/>
            <person name="Brown C.T."/>
            <person name="Hug L.A."/>
            <person name="Sharon I."/>
            <person name="Castelle C.J."/>
            <person name="Probst A.J."/>
            <person name="Thomas B.C."/>
            <person name="Singh A."/>
            <person name="Wilkins M.J."/>
            <person name="Karaoz U."/>
            <person name="Brodie E.L."/>
            <person name="Williams K.H."/>
            <person name="Hubbard S.S."/>
            <person name="Banfield J.F."/>
        </authorList>
    </citation>
    <scope>NUCLEOTIDE SEQUENCE [LARGE SCALE GENOMIC DNA]</scope>
</reference>
<keyword evidence="1" id="KW-0812">Transmembrane</keyword>
<accession>A0A1F5WRB5</accession>
<gene>
    <name evidence="2" type="ORF">A2W54_03870</name>
</gene>
<dbReference type="AlphaFoldDB" id="A0A1F5WRB5"/>
<name>A0A1F5WRB5_9BACT</name>
<keyword evidence="1" id="KW-0472">Membrane</keyword>
<dbReference type="EMBL" id="MFHI01000032">
    <property type="protein sequence ID" value="OGF78213.1"/>
    <property type="molecule type" value="Genomic_DNA"/>
</dbReference>
<sequence length="115" mass="12872">MSFLELSLYTYESPVLYAAKRKAILKTGLFMLIISVICYILFSGAIVTNNLKKTELVRELNAESRVLEGVRSELVAGDAMLTIDYLGGLGYKETKNLNILKRTNNVADNNTKSYQ</sequence>
<keyword evidence="1" id="KW-1133">Transmembrane helix</keyword>
<proteinExistence type="predicted"/>
<feature type="transmembrane region" description="Helical" evidence="1">
    <location>
        <begin position="29"/>
        <end position="48"/>
    </location>
</feature>
<comment type="caution">
    <text evidence="2">The sequence shown here is derived from an EMBL/GenBank/DDBJ whole genome shotgun (WGS) entry which is preliminary data.</text>
</comment>